<dbReference type="InterPro" id="IPR018392">
    <property type="entry name" value="LysM"/>
</dbReference>
<dbReference type="GO" id="GO:0004222">
    <property type="term" value="F:metalloendopeptidase activity"/>
    <property type="evidence" value="ECO:0007669"/>
    <property type="project" value="TreeGrafter"/>
</dbReference>
<dbReference type="CDD" id="cd00118">
    <property type="entry name" value="LysM"/>
    <property type="match status" value="1"/>
</dbReference>
<dbReference type="AlphaFoldDB" id="A0A382EK76"/>
<dbReference type="InterPro" id="IPR036779">
    <property type="entry name" value="LysM_dom_sf"/>
</dbReference>
<dbReference type="PROSITE" id="PS51782">
    <property type="entry name" value="LYSM"/>
    <property type="match status" value="1"/>
</dbReference>
<dbReference type="PANTHER" id="PTHR21666:SF270">
    <property type="entry name" value="MUREIN HYDROLASE ACTIVATOR ENVC"/>
    <property type="match status" value="1"/>
</dbReference>
<proteinExistence type="predicted"/>
<dbReference type="Pfam" id="PF01551">
    <property type="entry name" value="Peptidase_M23"/>
    <property type="match status" value="1"/>
</dbReference>
<sequence length="237" mass="26756">MPCHHYFKSVFFISFLFLTGCQSFQYDPWPDTGEGVYHTVQKDQTLYRIAKAYELDVEVLQRANHIGDPSKLKEGTRLWIPGARRVLQVPVRDKPHSHSAKNKTSPTVKPRKGFFIWPAKGTLTSRFGIRNGRKHEGIDIAAPKGTPIHSAADGKVVFSGWGPTGYGKMVIIKHKHHLTTLYAHNSKLLVKKGSWVKQGQKISLMGSTGRSTGPHLHFEVRNDTHPKDPIKYLSVKR</sequence>
<dbReference type="CDD" id="cd12797">
    <property type="entry name" value="M23_peptidase"/>
    <property type="match status" value="1"/>
</dbReference>
<dbReference type="SUPFAM" id="SSF51261">
    <property type="entry name" value="Duplicated hybrid motif"/>
    <property type="match status" value="1"/>
</dbReference>
<dbReference type="Gene3D" id="3.10.350.10">
    <property type="entry name" value="LysM domain"/>
    <property type="match status" value="1"/>
</dbReference>
<dbReference type="PANTHER" id="PTHR21666">
    <property type="entry name" value="PEPTIDASE-RELATED"/>
    <property type="match status" value="1"/>
</dbReference>
<dbReference type="Gene3D" id="2.70.70.10">
    <property type="entry name" value="Glucose Permease (Domain IIA)"/>
    <property type="match status" value="1"/>
</dbReference>
<dbReference type="InterPro" id="IPR011055">
    <property type="entry name" value="Dup_hybrid_motif"/>
</dbReference>
<evidence type="ECO:0000313" key="2">
    <source>
        <dbReference type="EMBL" id="SVB50484.1"/>
    </source>
</evidence>
<accession>A0A382EK76</accession>
<dbReference type="InterPro" id="IPR050570">
    <property type="entry name" value="Cell_wall_metabolism_enzyme"/>
</dbReference>
<evidence type="ECO:0000259" key="1">
    <source>
        <dbReference type="PROSITE" id="PS51782"/>
    </source>
</evidence>
<organism evidence="2">
    <name type="scientific">marine metagenome</name>
    <dbReference type="NCBI Taxonomy" id="408172"/>
    <lineage>
        <taxon>unclassified sequences</taxon>
        <taxon>metagenomes</taxon>
        <taxon>ecological metagenomes</taxon>
    </lineage>
</organism>
<name>A0A382EK76_9ZZZZ</name>
<feature type="domain" description="LysM" evidence="1">
    <location>
        <begin position="36"/>
        <end position="80"/>
    </location>
</feature>
<reference evidence="2" key="1">
    <citation type="submission" date="2018-05" db="EMBL/GenBank/DDBJ databases">
        <authorList>
            <person name="Lanie J.A."/>
            <person name="Ng W.-L."/>
            <person name="Kazmierczak K.M."/>
            <person name="Andrzejewski T.M."/>
            <person name="Davidsen T.M."/>
            <person name="Wayne K.J."/>
            <person name="Tettelin H."/>
            <person name="Glass J.I."/>
            <person name="Rusch D."/>
            <person name="Podicherti R."/>
            <person name="Tsui H.-C.T."/>
            <person name="Winkler M.E."/>
        </authorList>
    </citation>
    <scope>NUCLEOTIDE SEQUENCE</scope>
</reference>
<dbReference type="SMART" id="SM00257">
    <property type="entry name" value="LysM"/>
    <property type="match status" value="1"/>
</dbReference>
<dbReference type="EMBL" id="UINC01044691">
    <property type="protein sequence ID" value="SVB50484.1"/>
    <property type="molecule type" value="Genomic_DNA"/>
</dbReference>
<dbReference type="InterPro" id="IPR016047">
    <property type="entry name" value="M23ase_b-sheet_dom"/>
</dbReference>
<gene>
    <name evidence="2" type="ORF">METZ01_LOCUS203338</name>
</gene>
<dbReference type="Pfam" id="PF01476">
    <property type="entry name" value="LysM"/>
    <property type="match status" value="1"/>
</dbReference>
<protein>
    <recommendedName>
        <fullName evidence="1">LysM domain-containing protein</fullName>
    </recommendedName>
</protein>